<evidence type="ECO:0000259" key="1">
    <source>
        <dbReference type="Pfam" id="PF01610"/>
    </source>
</evidence>
<accession>A0A1D4N8I1</accession>
<protein>
    <submittedName>
        <fullName evidence="2">Transposase for ISSps1</fullName>
    </submittedName>
</protein>
<dbReference type="EMBL" id="FMPG01000006">
    <property type="protein sequence ID" value="SCT07022.1"/>
    <property type="molecule type" value="Genomic_DNA"/>
</dbReference>
<evidence type="ECO:0000313" key="3">
    <source>
        <dbReference type="Proteomes" id="UP000095768"/>
    </source>
</evidence>
<organism evidence="2 3">
    <name type="scientific">Staphylococcus caeli</name>
    <dbReference type="NCBI Taxonomy" id="2201815"/>
    <lineage>
        <taxon>Bacteria</taxon>
        <taxon>Bacillati</taxon>
        <taxon>Bacillota</taxon>
        <taxon>Bacilli</taxon>
        <taxon>Bacillales</taxon>
        <taxon>Staphylococcaceae</taxon>
        <taxon>Staphylococcus</taxon>
    </lineage>
</organism>
<feature type="domain" description="Transposase IS204/IS1001/IS1096/IS1165 DDE" evidence="1">
    <location>
        <begin position="19"/>
        <end position="125"/>
    </location>
</feature>
<sequence length="147" mass="17399">MNSINYHPFRLFKSWQSTYSALQYLLTLDDKLEATYRIGHQILSALRMNDIKNFEEALSKAENEEIFEGLNRIIKTFKGYLPFIENTMQHPKLTNGPIEGIINKIKLIKRNAYGYRNFINFRNRILIISRLFVSEHKKHIKQHSKVA</sequence>
<dbReference type="InterPro" id="IPR002560">
    <property type="entry name" value="Transposase_DDE"/>
</dbReference>
<name>A0A1D4N8I1_9STAP</name>
<dbReference type="Pfam" id="PF01610">
    <property type="entry name" value="DDE_Tnp_ISL3"/>
    <property type="match status" value="1"/>
</dbReference>
<dbReference type="Proteomes" id="UP000095768">
    <property type="component" value="Unassembled WGS sequence"/>
</dbReference>
<reference evidence="2 3" key="1">
    <citation type="submission" date="2016-09" db="EMBL/GenBank/DDBJ databases">
        <authorList>
            <consortium name="Pathogen Informatics"/>
        </authorList>
    </citation>
    <scope>NUCLEOTIDE SEQUENCE [LARGE SCALE GENOMIC DNA]</scope>
    <source>
        <strain evidence="2 3">82B</strain>
    </source>
</reference>
<dbReference type="PANTHER" id="PTHR33498">
    <property type="entry name" value="TRANSPOSASE FOR INSERTION SEQUENCE ELEMENT IS1557"/>
    <property type="match status" value="1"/>
</dbReference>
<dbReference type="AlphaFoldDB" id="A0A1D4N8I1"/>
<dbReference type="InterPro" id="IPR047951">
    <property type="entry name" value="Transpos_ISL3"/>
</dbReference>
<dbReference type="PANTHER" id="PTHR33498:SF1">
    <property type="entry name" value="TRANSPOSASE FOR INSERTION SEQUENCE ELEMENT IS1557"/>
    <property type="match status" value="1"/>
</dbReference>
<proteinExistence type="predicted"/>
<gene>
    <name evidence="2" type="ORF">SAMEA2297795_01729</name>
</gene>
<evidence type="ECO:0000313" key="2">
    <source>
        <dbReference type="EMBL" id="SCT07022.1"/>
    </source>
</evidence>